<dbReference type="EMBL" id="CH473952">
    <property type="protein sequence ID" value="EDL82016.1"/>
    <property type="molecule type" value="Genomic_DNA"/>
</dbReference>
<dbReference type="EMBL" id="CH473952">
    <property type="protein sequence ID" value="EDL82017.1"/>
    <property type="molecule type" value="Genomic_DNA"/>
</dbReference>
<dbReference type="Proteomes" id="UP000234681">
    <property type="component" value="Chromosome 2"/>
</dbReference>
<accession>A6HV80</accession>
<reference evidence="2" key="1">
    <citation type="journal article" date="2005" name="Genome Res.">
        <title>Gene and alternative splicing annotation with AIR.</title>
        <authorList>
            <person name="Florea L."/>
            <person name="Di Francesco V."/>
            <person name="Miller J."/>
            <person name="Turner R."/>
            <person name="Yao A."/>
            <person name="Harris M."/>
            <person name="Walenz B."/>
            <person name="Mobarry C."/>
            <person name="Merkulov G.V."/>
            <person name="Charlab R."/>
            <person name="Dew I."/>
            <person name="Deng Z."/>
            <person name="Istrail S."/>
            <person name="Li P."/>
            <person name="Sutton G."/>
        </authorList>
    </citation>
    <scope>NUCLEOTIDE SEQUENCE</scope>
    <source>
        <strain evidence="2">BN</strain>
    </source>
</reference>
<organism evidence="2 4">
    <name type="scientific">Rattus norvegicus</name>
    <name type="common">Rat</name>
    <dbReference type="NCBI Taxonomy" id="10116"/>
    <lineage>
        <taxon>Eukaryota</taxon>
        <taxon>Metazoa</taxon>
        <taxon>Chordata</taxon>
        <taxon>Craniata</taxon>
        <taxon>Vertebrata</taxon>
        <taxon>Euteleostomi</taxon>
        <taxon>Mammalia</taxon>
        <taxon>Eutheria</taxon>
        <taxon>Euarchontoglires</taxon>
        <taxon>Glires</taxon>
        <taxon>Rodentia</taxon>
        <taxon>Myomorpha</taxon>
        <taxon>Muroidea</taxon>
        <taxon>Muridae</taxon>
        <taxon>Murinae</taxon>
        <taxon>Rattus</taxon>
    </lineage>
</organism>
<sequence>MGPAVCLERTQRAHAPGDTGLKHPQGRPGR</sequence>
<reference evidence="2" key="2">
    <citation type="submission" date="2005-07" db="EMBL/GenBank/DDBJ databases">
        <authorList>
            <person name="Mural R.J."/>
            <person name="Li P.W."/>
            <person name="Adams M.D."/>
            <person name="Amanatides P.G."/>
            <person name="Baden-Tillson H."/>
            <person name="Barnstead M."/>
            <person name="Chin S.H."/>
            <person name="Dew I."/>
            <person name="Evans C.A."/>
            <person name="Ferriera S."/>
            <person name="Flanigan M."/>
            <person name="Fosler C."/>
            <person name="Glodek A."/>
            <person name="Gu Z."/>
            <person name="Holt R.A."/>
            <person name="Jennings D."/>
            <person name="Kraft C.L."/>
            <person name="Lu F."/>
            <person name="Nguyen T."/>
            <person name="Nusskern D.R."/>
            <person name="Pfannkoch C.M."/>
            <person name="Sitter C."/>
            <person name="Sutton G.G."/>
            <person name="Venter J.C."/>
            <person name="Wang Z."/>
            <person name="Woodage T."/>
            <person name="Zheng X.H."/>
            <person name="Zhong F."/>
        </authorList>
    </citation>
    <scope>NUCLEOTIDE SEQUENCE</scope>
    <source>
        <strain evidence="2">BN</strain>
        <strain evidence="4">BN, Sprague-Dawley</strain>
    </source>
</reference>
<name>A6HV80_RAT</name>
<evidence type="ECO:0000313" key="4">
    <source>
        <dbReference type="Proteomes" id="UP000234681"/>
    </source>
</evidence>
<evidence type="ECO:0000256" key="1">
    <source>
        <dbReference type="SAM" id="MobiDB-lite"/>
    </source>
</evidence>
<protein>
    <submittedName>
        <fullName evidence="2">RCG28750, isoform CRA_a</fullName>
    </submittedName>
</protein>
<evidence type="ECO:0000313" key="3">
    <source>
        <dbReference type="EMBL" id="EDL82017.1"/>
    </source>
</evidence>
<gene>
    <name evidence="2" type="ORF">rCG_28750</name>
</gene>
<reference evidence="4" key="3">
    <citation type="submission" date="2005-09" db="EMBL/GenBank/DDBJ databases">
        <authorList>
            <person name="Mural R.J."/>
            <person name="Li P.W."/>
            <person name="Adams M.D."/>
            <person name="Amanatides P.G."/>
            <person name="Baden-Tillson H."/>
            <person name="Barnstead M."/>
            <person name="Chin S.H."/>
            <person name="Dew I."/>
            <person name="Evans C.A."/>
            <person name="Ferriera S."/>
            <person name="Flanigan M."/>
            <person name="Fosler C."/>
            <person name="Glodek A."/>
            <person name="Gu Z."/>
            <person name="Holt R.A."/>
            <person name="Jennings D."/>
            <person name="Kraft C.L."/>
            <person name="Lu F."/>
            <person name="Nguyen T."/>
            <person name="Nusskern D.R."/>
            <person name="Pfannkoch C.M."/>
            <person name="Sitter C."/>
            <person name="Sutton G.G."/>
            <person name="Venter J.C."/>
            <person name="Wang Z."/>
            <person name="Woodage T."/>
            <person name="Zheng X.H."/>
            <person name="Zhong F."/>
        </authorList>
    </citation>
    <scope>NUCLEOTIDE SEQUENCE [LARGE SCALE GENOMIC DNA]</scope>
    <source>
        <strain evidence="3">BN</strain>
        <strain evidence="4">BN, Sprague-Dawley</strain>
    </source>
</reference>
<dbReference type="AlphaFoldDB" id="A6HV80"/>
<dbReference type="EMBL" id="CH473952">
    <property type="protein sequence ID" value="EDL82015.1"/>
    <property type="molecule type" value="Genomic_DNA"/>
</dbReference>
<evidence type="ECO:0000313" key="2">
    <source>
        <dbReference type="EMBL" id="EDL82016.1"/>
    </source>
</evidence>
<feature type="region of interest" description="Disordered" evidence="1">
    <location>
        <begin position="1"/>
        <end position="30"/>
    </location>
</feature>
<proteinExistence type="predicted"/>